<feature type="signal peptide" evidence="1">
    <location>
        <begin position="1"/>
        <end position="27"/>
    </location>
</feature>
<proteinExistence type="predicted"/>
<dbReference type="PROSITE" id="PS51257">
    <property type="entry name" value="PROKAR_LIPOPROTEIN"/>
    <property type="match status" value="1"/>
</dbReference>
<organism evidence="2 3">
    <name type="scientific">Micromonospora peucetia</name>
    <dbReference type="NCBI Taxonomy" id="47871"/>
    <lineage>
        <taxon>Bacteria</taxon>
        <taxon>Bacillati</taxon>
        <taxon>Actinomycetota</taxon>
        <taxon>Actinomycetes</taxon>
        <taxon>Micromonosporales</taxon>
        <taxon>Micromonosporaceae</taxon>
        <taxon>Micromonospora</taxon>
    </lineage>
</organism>
<reference evidence="2 3" key="1">
    <citation type="submission" date="2016-06" db="EMBL/GenBank/DDBJ databases">
        <authorList>
            <person name="Kjaerup R.B."/>
            <person name="Dalgaard T.S."/>
            <person name="Juul-Madsen H.R."/>
        </authorList>
    </citation>
    <scope>NUCLEOTIDE SEQUENCE [LARGE SCALE GENOMIC DNA]</scope>
    <source>
        <strain evidence="2 3">DSM 43363</strain>
    </source>
</reference>
<name>A0A1C6TZ78_9ACTN</name>
<evidence type="ECO:0000313" key="2">
    <source>
        <dbReference type="EMBL" id="SCL46958.1"/>
    </source>
</evidence>
<keyword evidence="1" id="KW-0732">Signal</keyword>
<dbReference type="OrthoDB" id="7949713at2"/>
<dbReference type="AlphaFoldDB" id="A0A1C6TZ78"/>
<dbReference type="Proteomes" id="UP000199343">
    <property type="component" value="Unassembled WGS sequence"/>
</dbReference>
<protein>
    <submittedName>
        <fullName evidence="2">Uncharacterized protein</fullName>
    </submittedName>
</protein>
<gene>
    <name evidence="2" type="ORF">GA0070608_0142</name>
</gene>
<sequence>MFSNDHRPATTRLFVAGAALAAALTLAGCTSTPEVPSAGDVPVAKGDAKAGAEAYADCLRTEGVQNVMVGPDGHVGPGISIDSAQGNSSPGAVKFDGAAAELFAAAEKVCRARVPQYEPPRNDDGTDPALAEASRAFAKCARENGIAAFPDPEGASAEMAVPAGTTKEQFFAMFTACKKTIIPAGEKKGTFVAPNFTGAFDPAWSEELYSRIIDGANS</sequence>
<dbReference type="RefSeq" id="WP_091619831.1">
    <property type="nucleotide sequence ID" value="NZ_FMIC01000002.1"/>
</dbReference>
<evidence type="ECO:0000313" key="3">
    <source>
        <dbReference type="Proteomes" id="UP000199343"/>
    </source>
</evidence>
<evidence type="ECO:0000256" key="1">
    <source>
        <dbReference type="SAM" id="SignalP"/>
    </source>
</evidence>
<feature type="chain" id="PRO_5038588004" evidence="1">
    <location>
        <begin position="28"/>
        <end position="218"/>
    </location>
</feature>
<dbReference type="EMBL" id="FMIC01000002">
    <property type="protein sequence ID" value="SCL46958.1"/>
    <property type="molecule type" value="Genomic_DNA"/>
</dbReference>
<dbReference type="STRING" id="47871.GA0070608_0142"/>
<accession>A0A1C6TZ78</accession>